<name>A0A6A3HQ82_9STRA</name>
<protein>
    <submittedName>
        <fullName evidence="2">Uncharacterized protein</fullName>
    </submittedName>
</protein>
<feature type="region of interest" description="Disordered" evidence="1">
    <location>
        <begin position="64"/>
        <end position="93"/>
    </location>
</feature>
<evidence type="ECO:0000256" key="1">
    <source>
        <dbReference type="SAM" id="MobiDB-lite"/>
    </source>
</evidence>
<accession>A0A6A3HQ82</accession>
<dbReference type="Proteomes" id="UP000440732">
    <property type="component" value="Unassembled WGS sequence"/>
</dbReference>
<evidence type="ECO:0000313" key="5">
    <source>
        <dbReference type="Proteomes" id="UP000460718"/>
    </source>
</evidence>
<dbReference type="EMBL" id="QXGA01003297">
    <property type="protein sequence ID" value="KAE9084976.1"/>
    <property type="molecule type" value="Genomic_DNA"/>
</dbReference>
<reference evidence="2 5" key="1">
    <citation type="submission" date="2018-09" db="EMBL/GenBank/DDBJ databases">
        <title>Genomic investigation of the strawberry pathogen Phytophthora fragariae indicates pathogenicity is determined by transcriptional variation in three key races.</title>
        <authorList>
            <person name="Adams T.M."/>
            <person name="Armitage A.D."/>
            <person name="Sobczyk M.K."/>
            <person name="Bates H.J."/>
            <person name="Dunwell J.M."/>
            <person name="Nellist C.F."/>
            <person name="Harrison R.J."/>
        </authorList>
    </citation>
    <scope>NUCLEOTIDE SEQUENCE [LARGE SCALE GENOMIC DNA]</scope>
    <source>
        <strain evidence="3 4">NOV-5</strain>
        <strain evidence="2 5">SCRP245</strain>
    </source>
</reference>
<comment type="caution">
    <text evidence="2">The sequence shown here is derived from an EMBL/GenBank/DDBJ whole genome shotgun (WGS) entry which is preliminary data.</text>
</comment>
<evidence type="ECO:0000313" key="4">
    <source>
        <dbReference type="Proteomes" id="UP000440732"/>
    </source>
</evidence>
<gene>
    <name evidence="3" type="ORF">PF006_g26356</name>
    <name evidence="2" type="ORF">PF011_g26621</name>
</gene>
<proteinExistence type="predicted"/>
<dbReference type="Proteomes" id="UP000460718">
    <property type="component" value="Unassembled WGS sequence"/>
</dbReference>
<evidence type="ECO:0000313" key="3">
    <source>
        <dbReference type="EMBL" id="KAE9084976.1"/>
    </source>
</evidence>
<dbReference type="AlphaFoldDB" id="A0A6A3HQ82"/>
<sequence length="198" mass="21588">MKRSWARRSRTRITTLSSRARTATLSSRITANAHNLGQWCVGTKQADPGGATEHAVFSRYEAVSGTEVADPHDDTEVADPDDNTEHADPDGETMLADHGQSTQTWAVMRGHGAGRPGRGDGVALCAALHAICYVQKTEMLSDQELVLSTHKNHPPTTAQVVRHHCTVSAMVFSPCTRAQSDIKTRCPTYENVKYYAAQ</sequence>
<evidence type="ECO:0000313" key="2">
    <source>
        <dbReference type="EMBL" id="KAE8969908.1"/>
    </source>
</evidence>
<organism evidence="2 5">
    <name type="scientific">Phytophthora fragariae</name>
    <dbReference type="NCBI Taxonomy" id="53985"/>
    <lineage>
        <taxon>Eukaryota</taxon>
        <taxon>Sar</taxon>
        <taxon>Stramenopiles</taxon>
        <taxon>Oomycota</taxon>
        <taxon>Peronosporomycetes</taxon>
        <taxon>Peronosporales</taxon>
        <taxon>Peronosporaceae</taxon>
        <taxon>Phytophthora</taxon>
    </lineage>
</organism>
<dbReference type="EMBL" id="QXFW01003583">
    <property type="protein sequence ID" value="KAE8969908.1"/>
    <property type="molecule type" value="Genomic_DNA"/>
</dbReference>